<reference evidence="1" key="2">
    <citation type="submission" date="2023-05" db="EMBL/GenBank/DDBJ databases">
        <authorList>
            <consortium name="Lawrence Berkeley National Laboratory"/>
            <person name="Steindorff A."/>
            <person name="Hensen N."/>
            <person name="Bonometti L."/>
            <person name="Westerberg I."/>
            <person name="Brannstrom I.O."/>
            <person name="Guillou S."/>
            <person name="Cros-Aarteil S."/>
            <person name="Calhoun S."/>
            <person name="Haridas S."/>
            <person name="Kuo A."/>
            <person name="Mondo S."/>
            <person name="Pangilinan J."/>
            <person name="Riley R."/>
            <person name="Labutti K."/>
            <person name="Andreopoulos B."/>
            <person name="Lipzen A."/>
            <person name="Chen C."/>
            <person name="Yanf M."/>
            <person name="Daum C."/>
            <person name="Ng V."/>
            <person name="Clum A."/>
            <person name="Ohm R."/>
            <person name="Martin F."/>
            <person name="Silar P."/>
            <person name="Natvig D."/>
            <person name="Lalanne C."/>
            <person name="Gautier V."/>
            <person name="Ament-Velasquez S.L."/>
            <person name="Kruys A."/>
            <person name="Hutchinson M.I."/>
            <person name="Powell A.J."/>
            <person name="Barry K."/>
            <person name="Miller A.N."/>
            <person name="Grigoriev I.V."/>
            <person name="Debuchy R."/>
            <person name="Gladieux P."/>
            <person name="Thoren M.H."/>
            <person name="Johannesson H."/>
        </authorList>
    </citation>
    <scope>NUCLEOTIDE SEQUENCE</scope>
    <source>
        <strain evidence="1">CBS 508.74</strain>
    </source>
</reference>
<comment type="caution">
    <text evidence="1">The sequence shown here is derived from an EMBL/GenBank/DDBJ whole genome shotgun (WGS) entry which is preliminary data.</text>
</comment>
<dbReference type="EMBL" id="MU853379">
    <property type="protein sequence ID" value="KAK4107213.1"/>
    <property type="molecule type" value="Genomic_DNA"/>
</dbReference>
<accession>A0AAN6QBM0</accession>
<reference evidence="1" key="1">
    <citation type="journal article" date="2023" name="Mol. Phylogenet. Evol.">
        <title>Genome-scale phylogeny and comparative genomics of the fungal order Sordariales.</title>
        <authorList>
            <person name="Hensen N."/>
            <person name="Bonometti L."/>
            <person name="Westerberg I."/>
            <person name="Brannstrom I.O."/>
            <person name="Guillou S."/>
            <person name="Cros-Aarteil S."/>
            <person name="Calhoun S."/>
            <person name="Haridas S."/>
            <person name="Kuo A."/>
            <person name="Mondo S."/>
            <person name="Pangilinan J."/>
            <person name="Riley R."/>
            <person name="LaButti K."/>
            <person name="Andreopoulos B."/>
            <person name="Lipzen A."/>
            <person name="Chen C."/>
            <person name="Yan M."/>
            <person name="Daum C."/>
            <person name="Ng V."/>
            <person name="Clum A."/>
            <person name="Steindorff A."/>
            <person name="Ohm R.A."/>
            <person name="Martin F."/>
            <person name="Silar P."/>
            <person name="Natvig D.O."/>
            <person name="Lalanne C."/>
            <person name="Gautier V."/>
            <person name="Ament-Velasquez S.L."/>
            <person name="Kruys A."/>
            <person name="Hutchinson M.I."/>
            <person name="Powell A.J."/>
            <person name="Barry K."/>
            <person name="Miller A.N."/>
            <person name="Grigoriev I.V."/>
            <person name="Debuchy R."/>
            <person name="Gladieux P."/>
            <person name="Hiltunen Thoren M."/>
            <person name="Johannesson H."/>
        </authorList>
    </citation>
    <scope>NUCLEOTIDE SEQUENCE</scope>
    <source>
        <strain evidence="1">CBS 508.74</strain>
    </source>
</reference>
<keyword evidence="2" id="KW-1185">Reference proteome</keyword>
<evidence type="ECO:0000313" key="1">
    <source>
        <dbReference type="EMBL" id="KAK4107213.1"/>
    </source>
</evidence>
<protein>
    <submittedName>
        <fullName evidence="1">Uncharacterized protein</fullName>
    </submittedName>
</protein>
<gene>
    <name evidence="1" type="ORF">N656DRAFT_849644</name>
</gene>
<organism evidence="1 2">
    <name type="scientific">Canariomyces notabilis</name>
    <dbReference type="NCBI Taxonomy" id="2074819"/>
    <lineage>
        <taxon>Eukaryota</taxon>
        <taxon>Fungi</taxon>
        <taxon>Dikarya</taxon>
        <taxon>Ascomycota</taxon>
        <taxon>Pezizomycotina</taxon>
        <taxon>Sordariomycetes</taxon>
        <taxon>Sordariomycetidae</taxon>
        <taxon>Sordariales</taxon>
        <taxon>Chaetomiaceae</taxon>
        <taxon>Canariomyces</taxon>
    </lineage>
</organism>
<evidence type="ECO:0000313" key="2">
    <source>
        <dbReference type="Proteomes" id="UP001302812"/>
    </source>
</evidence>
<dbReference type="RefSeq" id="XP_064664783.1">
    <property type="nucleotide sequence ID" value="XM_064819361.1"/>
</dbReference>
<dbReference type="Proteomes" id="UP001302812">
    <property type="component" value="Unassembled WGS sequence"/>
</dbReference>
<dbReference type="GeneID" id="89943487"/>
<sequence length="293" mass="33546">MSTDSNALPPGQADLVTVVREQARLVSFLAERVEETNRLLRASTTTREDSEESCENAQPRRFSVIPYYFLHVNFPEGAMDDLRKDMIKFCQRGRMTFRFQYNEHLGATDENIILIGFNEATIEFRIDASHLDPKTQQLPANKCKKTGGRGRIYLLPEEHFHDPGRRLLEAIENQWLSGAGLGFTERFITHDNRSLRLWDLPLIRGFEYCTIDGFSQTRDGAVERIDDANIIWQVRQEYPSPNSPHFIRLIETDDAGRDLQNKRSSVVFCIRLDHPSCTSNKPHDGGTCIVSVS</sequence>
<proteinExistence type="predicted"/>
<dbReference type="AlphaFoldDB" id="A0AAN6QBM0"/>
<name>A0AAN6QBM0_9PEZI</name>